<keyword evidence="9 16" id="KW-0862">Zinc</keyword>
<dbReference type="Gene3D" id="3.90.132.10">
    <property type="entry name" value="Leishmanolysin , domain 2"/>
    <property type="match status" value="1"/>
</dbReference>
<evidence type="ECO:0000256" key="17">
    <source>
        <dbReference type="SAM" id="MobiDB-lite"/>
    </source>
</evidence>
<keyword evidence="13" id="KW-0865">Zymogen</keyword>
<dbReference type="GO" id="GO:0005737">
    <property type="term" value="C:cytoplasm"/>
    <property type="evidence" value="ECO:0007669"/>
    <property type="project" value="TreeGrafter"/>
</dbReference>
<evidence type="ECO:0000256" key="3">
    <source>
        <dbReference type="ARBA" id="ARBA00005860"/>
    </source>
</evidence>
<keyword evidence="10" id="KW-0130">Cell adhesion</keyword>
<dbReference type="GO" id="GO:0006508">
    <property type="term" value="P:proteolysis"/>
    <property type="evidence" value="ECO:0007669"/>
    <property type="project" value="UniProtKB-KW"/>
</dbReference>
<feature type="region of interest" description="Disordered" evidence="17">
    <location>
        <begin position="191"/>
        <end position="221"/>
    </location>
</feature>
<dbReference type="GO" id="GO:0016020">
    <property type="term" value="C:membrane"/>
    <property type="evidence" value="ECO:0007669"/>
    <property type="project" value="UniProtKB-SubCell"/>
</dbReference>
<comment type="similarity">
    <text evidence="3 16">Belongs to the peptidase M8 family.</text>
</comment>
<accession>A0A836IH75</accession>
<keyword evidence="7" id="KW-0732">Signal</keyword>
<dbReference type="Gene3D" id="2.10.55.10">
    <property type="entry name" value="Leishmanolysin domain 3"/>
    <property type="match status" value="1"/>
</dbReference>
<sequence>MAPVMGAGYYTALTMAIFEDTSFYKADFSKAEVMPWDHNASCDLLKKNITQWPEMFCNRTEPGIRCTSSRLGVGQCDLVTHTHVLVDYFQHFTNVWLRGSSLYMDYCPVVEANRARTCNQNPASTWADVRILNVFSDAGRCIDLAFLPKGASVRNRADTPACVPTCSATTQRARTASKCIRAAPTWSARRARESRSLMSATPSRPAAPSRARRTFSCARAT</sequence>
<name>A0A836IH75_9TRYP</name>
<keyword evidence="19" id="KW-1185">Reference proteome</keyword>
<dbReference type="RefSeq" id="XP_067755014.1">
    <property type="nucleotide sequence ID" value="XM_067899808.1"/>
</dbReference>
<dbReference type="EMBL" id="JAFJZO010000031">
    <property type="protein sequence ID" value="KAG5497546.1"/>
    <property type="molecule type" value="Genomic_DNA"/>
</dbReference>
<proteinExistence type="inferred from homology"/>
<dbReference type="GO" id="GO:0007155">
    <property type="term" value="P:cell adhesion"/>
    <property type="evidence" value="ECO:0007669"/>
    <property type="project" value="UniProtKB-KW"/>
</dbReference>
<dbReference type="PANTHER" id="PTHR10942">
    <property type="entry name" value="LEISHMANOLYSIN-LIKE PEPTIDASE"/>
    <property type="match status" value="1"/>
</dbReference>
<evidence type="ECO:0000256" key="2">
    <source>
        <dbReference type="ARBA" id="ARBA00004370"/>
    </source>
</evidence>
<dbReference type="PANTHER" id="PTHR10942:SF0">
    <property type="entry name" value="LEISHMANOLYSIN-LIKE PEPTIDASE"/>
    <property type="match status" value="1"/>
</dbReference>
<comment type="cofactor">
    <cofactor evidence="16">
        <name>Zn(2+)</name>
        <dbReference type="ChEBI" id="CHEBI:29105"/>
    </cofactor>
    <text evidence="16">Binds 1 zinc ion per subunit.</text>
</comment>
<evidence type="ECO:0000256" key="14">
    <source>
        <dbReference type="ARBA" id="ARBA00023157"/>
    </source>
</evidence>
<keyword evidence="6 16" id="KW-0479">Metal-binding</keyword>
<evidence type="ECO:0000256" key="8">
    <source>
        <dbReference type="ARBA" id="ARBA00022801"/>
    </source>
</evidence>
<evidence type="ECO:0000256" key="11">
    <source>
        <dbReference type="ARBA" id="ARBA00023049"/>
    </source>
</evidence>
<dbReference type="GeneID" id="94289885"/>
<evidence type="ECO:0000256" key="10">
    <source>
        <dbReference type="ARBA" id="ARBA00022889"/>
    </source>
</evidence>
<evidence type="ECO:0000256" key="16">
    <source>
        <dbReference type="RuleBase" id="RU366077"/>
    </source>
</evidence>
<evidence type="ECO:0000256" key="7">
    <source>
        <dbReference type="ARBA" id="ARBA00022729"/>
    </source>
</evidence>
<dbReference type="GO" id="GO:0004222">
    <property type="term" value="F:metalloendopeptidase activity"/>
    <property type="evidence" value="ECO:0007669"/>
    <property type="project" value="UniProtKB-UniRule"/>
</dbReference>
<keyword evidence="11 16" id="KW-0482">Metalloprotease</keyword>
<evidence type="ECO:0000256" key="5">
    <source>
        <dbReference type="ARBA" id="ARBA00022670"/>
    </source>
</evidence>
<dbReference type="Proteomes" id="UP000674318">
    <property type="component" value="Unassembled WGS sequence"/>
</dbReference>
<dbReference type="OrthoDB" id="265814at2759"/>
<evidence type="ECO:0000256" key="15">
    <source>
        <dbReference type="ARBA" id="ARBA00023180"/>
    </source>
</evidence>
<evidence type="ECO:0000256" key="13">
    <source>
        <dbReference type="ARBA" id="ARBA00023145"/>
    </source>
</evidence>
<keyword evidence="12" id="KW-0472">Membrane</keyword>
<keyword evidence="5 16" id="KW-0645">Protease</keyword>
<gene>
    <name evidence="18" type="ORF">JKF63_03810</name>
</gene>
<organism evidence="18 19">
    <name type="scientific">Porcisia hertigi</name>
    <dbReference type="NCBI Taxonomy" id="2761500"/>
    <lineage>
        <taxon>Eukaryota</taxon>
        <taxon>Discoba</taxon>
        <taxon>Euglenozoa</taxon>
        <taxon>Kinetoplastea</taxon>
        <taxon>Metakinetoplastina</taxon>
        <taxon>Trypanosomatida</taxon>
        <taxon>Trypanosomatidae</taxon>
        <taxon>Leishmaniinae</taxon>
        <taxon>Porcisia</taxon>
    </lineage>
</organism>
<feature type="compositionally biased region" description="Low complexity" evidence="17">
    <location>
        <begin position="199"/>
        <end position="209"/>
    </location>
</feature>
<keyword evidence="15" id="KW-0325">Glycoprotein</keyword>
<evidence type="ECO:0000256" key="9">
    <source>
        <dbReference type="ARBA" id="ARBA00022833"/>
    </source>
</evidence>
<dbReference type="KEGG" id="phet:94289885"/>
<dbReference type="Pfam" id="PF01457">
    <property type="entry name" value="Peptidase_M8"/>
    <property type="match status" value="1"/>
</dbReference>
<protein>
    <recommendedName>
        <fullName evidence="4 16">Leishmanolysin</fullName>
        <ecNumber evidence="4 16">3.4.24.36</ecNumber>
    </recommendedName>
</protein>
<evidence type="ECO:0000313" key="19">
    <source>
        <dbReference type="Proteomes" id="UP000674318"/>
    </source>
</evidence>
<keyword evidence="14" id="KW-1015">Disulfide bond</keyword>
<comment type="catalytic activity">
    <reaction evidence="1 16">
        <text>Preference for hydrophobic residues at P1 and P1' and basic residues at P2' and P3'. A model nonapeptide is cleaved at -Ala-Tyr-|-Leu-Lys-Lys-.</text>
        <dbReference type="EC" id="3.4.24.36"/>
    </reaction>
</comment>
<dbReference type="AlphaFoldDB" id="A0A836IH75"/>
<evidence type="ECO:0000256" key="1">
    <source>
        <dbReference type="ARBA" id="ARBA00001249"/>
    </source>
</evidence>
<evidence type="ECO:0000313" key="18">
    <source>
        <dbReference type="EMBL" id="KAG5497546.1"/>
    </source>
</evidence>
<evidence type="ECO:0000256" key="12">
    <source>
        <dbReference type="ARBA" id="ARBA00023136"/>
    </source>
</evidence>
<dbReference type="InterPro" id="IPR001577">
    <property type="entry name" value="Peptidase_M8"/>
</dbReference>
<keyword evidence="8 16" id="KW-0378">Hydrolase</keyword>
<comment type="subcellular location">
    <subcellularLocation>
        <location evidence="2">Membrane</location>
    </subcellularLocation>
</comment>
<evidence type="ECO:0000256" key="6">
    <source>
        <dbReference type="ARBA" id="ARBA00022723"/>
    </source>
</evidence>
<reference evidence="18 19" key="1">
    <citation type="submission" date="2021-02" db="EMBL/GenBank/DDBJ databases">
        <title>Porcisia hertigi Genome sequencing and assembly.</title>
        <authorList>
            <person name="Almutairi H."/>
            <person name="Gatherer D."/>
        </authorList>
    </citation>
    <scope>NUCLEOTIDE SEQUENCE [LARGE SCALE GENOMIC DNA]</scope>
    <source>
        <strain evidence="18 19">C119</strain>
    </source>
</reference>
<dbReference type="GO" id="GO:0046872">
    <property type="term" value="F:metal ion binding"/>
    <property type="evidence" value="ECO:0007669"/>
    <property type="project" value="UniProtKB-KW"/>
</dbReference>
<comment type="caution">
    <text evidence="18">The sequence shown here is derived from an EMBL/GenBank/DDBJ whole genome shotgun (WGS) entry which is preliminary data.</text>
</comment>
<dbReference type="EC" id="3.4.24.36" evidence="4 16"/>
<dbReference type="SUPFAM" id="SSF55486">
    <property type="entry name" value="Metalloproteases ('zincins'), catalytic domain"/>
    <property type="match status" value="1"/>
</dbReference>
<evidence type="ECO:0000256" key="4">
    <source>
        <dbReference type="ARBA" id="ARBA00012397"/>
    </source>
</evidence>